<evidence type="ECO:0000259" key="2">
    <source>
        <dbReference type="PROSITE" id="PS50190"/>
    </source>
</evidence>
<dbReference type="PROSITE" id="PS50190">
    <property type="entry name" value="SEC7"/>
    <property type="match status" value="1"/>
</dbReference>
<keyword evidence="4" id="KW-1185">Reference proteome</keyword>
<dbReference type="RefSeq" id="XP_064767413.1">
    <property type="nucleotide sequence ID" value="XM_064910677.1"/>
</dbReference>
<dbReference type="GeneID" id="90036189"/>
<dbReference type="Pfam" id="PF01369">
    <property type="entry name" value="Sec7"/>
    <property type="match status" value="1"/>
</dbReference>
<name>A0ABR1F3J0_9ASCO</name>
<feature type="domain" description="SEC7" evidence="2">
    <location>
        <begin position="596"/>
        <end position="783"/>
    </location>
</feature>
<organism evidence="3 4">
    <name type="scientific">Myxozyma melibiosi</name>
    <dbReference type="NCBI Taxonomy" id="54550"/>
    <lineage>
        <taxon>Eukaryota</taxon>
        <taxon>Fungi</taxon>
        <taxon>Dikarya</taxon>
        <taxon>Ascomycota</taxon>
        <taxon>Saccharomycotina</taxon>
        <taxon>Lipomycetes</taxon>
        <taxon>Lipomycetales</taxon>
        <taxon>Lipomycetaceae</taxon>
        <taxon>Myxozyma</taxon>
    </lineage>
</organism>
<feature type="region of interest" description="Disordered" evidence="1">
    <location>
        <begin position="1664"/>
        <end position="1696"/>
    </location>
</feature>
<comment type="caution">
    <text evidence="3">The sequence shown here is derived from an EMBL/GenBank/DDBJ whole genome shotgun (WGS) entry which is preliminary data.</text>
</comment>
<feature type="region of interest" description="Disordered" evidence="1">
    <location>
        <begin position="1076"/>
        <end position="1107"/>
    </location>
</feature>
<dbReference type="InterPro" id="IPR000904">
    <property type="entry name" value="Sec7_dom"/>
</dbReference>
<dbReference type="CDD" id="cd00171">
    <property type="entry name" value="Sec7"/>
    <property type="match status" value="1"/>
</dbReference>
<dbReference type="InterPro" id="IPR016024">
    <property type="entry name" value="ARM-type_fold"/>
</dbReference>
<feature type="region of interest" description="Disordered" evidence="1">
    <location>
        <begin position="466"/>
        <end position="501"/>
    </location>
</feature>
<dbReference type="PANTHER" id="PTHR10663">
    <property type="entry name" value="GUANYL-NUCLEOTIDE EXCHANGE FACTOR"/>
    <property type="match status" value="1"/>
</dbReference>
<dbReference type="Gene3D" id="1.10.1000.11">
    <property type="entry name" value="Arf Nucleotide-binding Site Opener,domain 2"/>
    <property type="match status" value="1"/>
</dbReference>
<gene>
    <name evidence="3" type="ORF">BZA70DRAFT_249243</name>
</gene>
<feature type="region of interest" description="Disordered" evidence="1">
    <location>
        <begin position="1315"/>
        <end position="1386"/>
    </location>
</feature>
<dbReference type="InterPro" id="IPR035999">
    <property type="entry name" value="Sec7_dom_sf"/>
</dbReference>
<dbReference type="Gene3D" id="1.10.220.20">
    <property type="match status" value="1"/>
</dbReference>
<dbReference type="InterPro" id="IPR023394">
    <property type="entry name" value="Sec7_C_sf"/>
</dbReference>
<protein>
    <recommendedName>
        <fullName evidence="2">SEC7 domain-containing protein</fullName>
    </recommendedName>
</protein>
<evidence type="ECO:0000256" key="1">
    <source>
        <dbReference type="SAM" id="MobiDB-lite"/>
    </source>
</evidence>
<dbReference type="Proteomes" id="UP001498771">
    <property type="component" value="Unassembled WGS sequence"/>
</dbReference>
<dbReference type="InterPro" id="IPR056604">
    <property type="entry name" value="GBF1-like_TPR"/>
</dbReference>
<sequence length="1696" mass="187811">MDYSPGLPPLNTAAAMPLPPRISSFTQSCTISINPISLVINECITITSAMRKNARWAQSGVAAILGTAGEDAQEDLGLIARLGLRTKRTRTTQDNPLMAGFTKLRSDLVECRDISTFDTAALFHPFLQVIRSSSITGSITSLALNAITKFFTYRIISLSSPRLPLAMQLLSSAITHCRFEASDSAQDEVVLLRILRLMECMMCGIGGDLLSDESVCEMMETGLSMCCQMRLSEMLRRSAEMSMVNMCQRAFELLKQIEPESSVAGVVEEMTSMLSPNTANVQMGEPVSAVPHAASPVFDSPNPQMGDFQVPPSNAINDDQYADIDLKPYGLPSIRELLRVLISLLDPNDRQHTDSMRVMALRIIDVAFEVAGSTIANHPSLQVLAVDDLCRHLFQLIRYDSPQLLQTSLRVSSTVLHTMRPHLKLQQELLLSYVISCLHLRVEIPRENGVDPSLYESIPSTPTVLHRSASQMTTSSTTSGTSTPVNIKERQKLGMEGSARGPEAREAMVEYLSGLARIPSFMVDLFVNYDCDVERVDLCSDLVGMLSRNAFPDAAIWTTPNVPPLCLDALLSYVSFIADRLELAPKNKDDYPTAEDLIVRRSKKQLVIKGTEKFNKNPKQGIQFLVENGIIDDGSNPKSVADFLRNTSRINKKLLGEFLAKPSNKEIMDCFIDGFEFDGKRIDVALRELLESFRLPGEAQQIERIVEKFSERYCEFSPKDVANKDAAFVLSYSIILLNTDLHNPQVKNRMTFDQYKNNLRSVNNNKDFAIEYLEEIYEAIKTNEIIMPSEHDNQAGFEYAWKGLLQKSHAAGRMLVCQDTNIYDAEMFRATWKPVVATLAYVFTSATDDMVFMRVITGFDHCARIATKYGLHEVLDYIILCLARISTLSVEPVGNNTADSTEIRIDGSSITVSELSVGFGRNYKAQLATVVLFRVVRGNEYLIRDGWRDVLYIWLNLFTNSLISPYFSELQDKLDVPPIPIINAVNIIKKNDPKDNSIFSTLSSYLSSYAVDSPPEPSDEELESTLCTVDCVNSCNLSEIFDNISALDPSNVIYMIKSLLDEAVLLQQKRPFTTLRDELTNETSSDAGSGTFPASSTMSSQPSSDRKTVPFLAPLSIYVLEMATCLVVKDSACLKALRETLMETFKTILANAENAYPIVVGRIACYMLAVLRKVIAEYAASPTEEGYKELVELSGEVFVGIAKVSGDILRDTDVVVASAIVHCFRSSPENIQLVLVNAPNQAFWKTLEVLQEVTEAAPLIFELTQEITGFVDIDELEARDEKESRPKLSLIRTSENFQAVIDLLGDFASAGSIGSDWEQRHDQQRNGKPNRRMAAGRSATPSVPPAVQNRNNGIATRPNRRNYSTLEKSTTASGGNSGRNSDDSLRGAAMFNGKRMTAAEVNAAVASGTFGMQRPYVDVIERAVKSVKMINEFRLYVKELADESKLSRDEGWTTFWLPILDGLLLQCLNACREVRQQAFGSLQRTLLSPELSTTYDAFEWTAIFDAVLFPLITGLLRPEVYQSDPRGMGETRLQAASLLCKVFLYYLERMAGWDGTLGLWLRILDMMDRLMNSSPRDNLEEAVAESIKNVLLVMSSTEYLVHPNRAGGDKLKLELWSKTWKRLERFMPLSALEGLLIDDGVSASPGRPVDVVLAAAAAAAAVSSEPVAVESATSPTVTDDAQPAPPAETTTTTTAE</sequence>
<dbReference type="SUPFAM" id="SSF48425">
    <property type="entry name" value="Sec7 domain"/>
    <property type="match status" value="1"/>
</dbReference>
<evidence type="ECO:0000313" key="4">
    <source>
        <dbReference type="Proteomes" id="UP001498771"/>
    </source>
</evidence>
<dbReference type="InterPro" id="IPR032691">
    <property type="entry name" value="Mon2/Sec7/BIG1-like_HUS"/>
</dbReference>
<feature type="compositionally biased region" description="Low complexity" evidence="1">
    <location>
        <begin position="468"/>
        <end position="483"/>
    </location>
</feature>
<evidence type="ECO:0000313" key="3">
    <source>
        <dbReference type="EMBL" id="KAK7204380.1"/>
    </source>
</evidence>
<dbReference type="Pfam" id="PF23325">
    <property type="entry name" value="TPR_28"/>
    <property type="match status" value="1"/>
</dbReference>
<feature type="compositionally biased region" description="Polar residues" evidence="1">
    <location>
        <begin position="1361"/>
        <end position="1372"/>
    </location>
</feature>
<dbReference type="PANTHER" id="PTHR10663:SF388">
    <property type="entry name" value="GOLGI-SPECIFIC BREFELDIN A-RESISTANCE GUANINE NUCLEOTIDE EXCHANGE FACTOR 1"/>
    <property type="match status" value="1"/>
</dbReference>
<proteinExistence type="predicted"/>
<dbReference type="EMBL" id="JBBJBU010000008">
    <property type="protein sequence ID" value="KAK7204380.1"/>
    <property type="molecule type" value="Genomic_DNA"/>
</dbReference>
<accession>A0ABR1F3J0</accession>
<dbReference type="SUPFAM" id="SSF48371">
    <property type="entry name" value="ARM repeat"/>
    <property type="match status" value="1"/>
</dbReference>
<dbReference type="SMART" id="SM00222">
    <property type="entry name" value="Sec7"/>
    <property type="match status" value="1"/>
</dbReference>
<dbReference type="Pfam" id="PF12783">
    <property type="entry name" value="Sec7-like_HUS"/>
    <property type="match status" value="1"/>
</dbReference>
<feature type="compositionally biased region" description="Low complexity" evidence="1">
    <location>
        <begin position="1687"/>
        <end position="1696"/>
    </location>
</feature>
<feature type="compositionally biased region" description="Polar residues" evidence="1">
    <location>
        <begin position="1081"/>
        <end position="1094"/>
    </location>
</feature>
<reference evidence="3 4" key="1">
    <citation type="submission" date="2024-03" db="EMBL/GenBank/DDBJ databases">
        <title>Genome-scale model development and genomic sequencing of the oleaginous clade Lipomyces.</title>
        <authorList>
            <consortium name="Lawrence Berkeley National Laboratory"/>
            <person name="Czajka J.J."/>
            <person name="Han Y."/>
            <person name="Kim J."/>
            <person name="Mondo S.J."/>
            <person name="Hofstad B.A."/>
            <person name="Robles A."/>
            <person name="Haridas S."/>
            <person name="Riley R."/>
            <person name="LaButti K."/>
            <person name="Pangilinan J."/>
            <person name="Andreopoulos W."/>
            <person name="Lipzen A."/>
            <person name="Yan J."/>
            <person name="Wang M."/>
            <person name="Ng V."/>
            <person name="Grigoriev I.V."/>
            <person name="Spatafora J.W."/>
            <person name="Magnuson J.K."/>
            <person name="Baker S.E."/>
            <person name="Pomraning K.R."/>
        </authorList>
    </citation>
    <scope>NUCLEOTIDE SEQUENCE [LARGE SCALE GENOMIC DNA]</scope>
    <source>
        <strain evidence="3 4">Phaff 52-87</strain>
    </source>
</reference>